<evidence type="ECO:0000313" key="2">
    <source>
        <dbReference type="Proteomes" id="UP000256970"/>
    </source>
</evidence>
<keyword evidence="2" id="KW-1185">Reference proteome</keyword>
<dbReference type="EMBL" id="FNXT01000002">
    <property type="protein sequence ID" value="SZX59445.1"/>
    <property type="molecule type" value="Genomic_DNA"/>
</dbReference>
<evidence type="ECO:0000313" key="1">
    <source>
        <dbReference type="EMBL" id="SZX59445.1"/>
    </source>
</evidence>
<reference evidence="1 2" key="1">
    <citation type="submission" date="2016-10" db="EMBL/GenBank/DDBJ databases">
        <authorList>
            <person name="Cai Z."/>
        </authorList>
    </citation>
    <scope>NUCLEOTIDE SEQUENCE [LARGE SCALE GENOMIC DNA]</scope>
</reference>
<dbReference type="AlphaFoldDB" id="A0A383V1N7"/>
<name>A0A383V1N7_TETOB</name>
<protein>
    <submittedName>
        <fullName evidence="1">Uncharacterized protein</fullName>
    </submittedName>
</protein>
<gene>
    <name evidence="1" type="ORF">BQ4739_LOCUS64</name>
</gene>
<dbReference type="Proteomes" id="UP000256970">
    <property type="component" value="Unassembled WGS sequence"/>
</dbReference>
<proteinExistence type="predicted"/>
<accession>A0A383V1N7</accession>
<sequence>MAAAAATAAAAGRLLGADGRRIQGLAHTRPGHRHWPGAVAVWGHLWSAVTAAAAAAAVPGTSRKQRGGSCLQLPISVSSLLWLQLHGLRRWQQQQW</sequence>
<organism evidence="1 2">
    <name type="scientific">Tetradesmus obliquus</name>
    <name type="common">Green alga</name>
    <name type="synonym">Acutodesmus obliquus</name>
    <dbReference type="NCBI Taxonomy" id="3088"/>
    <lineage>
        <taxon>Eukaryota</taxon>
        <taxon>Viridiplantae</taxon>
        <taxon>Chlorophyta</taxon>
        <taxon>core chlorophytes</taxon>
        <taxon>Chlorophyceae</taxon>
        <taxon>CS clade</taxon>
        <taxon>Sphaeropleales</taxon>
        <taxon>Scenedesmaceae</taxon>
        <taxon>Tetradesmus</taxon>
    </lineage>
</organism>